<dbReference type="InterPro" id="IPR006963">
    <property type="entry name" value="Mopterin_OxRdtase_4Fe-4S_dom"/>
</dbReference>
<evidence type="ECO:0000256" key="2">
    <source>
        <dbReference type="ARBA" id="ARBA00010312"/>
    </source>
</evidence>
<evidence type="ECO:0000256" key="7">
    <source>
        <dbReference type="ARBA" id="ARBA00023002"/>
    </source>
</evidence>
<dbReference type="InterPro" id="IPR027467">
    <property type="entry name" value="MopterinOxRdtase_cofactor_BS"/>
</dbReference>
<protein>
    <submittedName>
        <fullName evidence="11">Molybdopterin oxidoreductase</fullName>
    </submittedName>
</protein>
<proteinExistence type="inferred from homology"/>
<evidence type="ECO:0000313" key="12">
    <source>
        <dbReference type="Proteomes" id="UP000008139"/>
    </source>
</evidence>
<keyword evidence="5" id="KW-0479">Metal-binding</keyword>
<dbReference type="RefSeq" id="WP_013681446.1">
    <property type="nucleotide sequence ID" value="NC_015318.1"/>
</dbReference>
<name>F2LU06_HIPMA</name>
<evidence type="ECO:0000256" key="6">
    <source>
        <dbReference type="ARBA" id="ARBA00022729"/>
    </source>
</evidence>
<dbReference type="Proteomes" id="UP000008139">
    <property type="component" value="Chromosome"/>
</dbReference>
<reference evidence="11 12" key="1">
    <citation type="journal article" date="2011" name="Stand. Genomic Sci.">
        <title>Complete genome sequence of the thermophilic sulfur-reducer Hippea maritima type strain (MH(2)).</title>
        <authorList>
            <person name="Huntemann M."/>
            <person name="Lu M."/>
            <person name="Nolan M."/>
            <person name="Lapidus A."/>
            <person name="Lucas S."/>
            <person name="Hammon N."/>
            <person name="Deshpande S."/>
            <person name="Cheng J.F."/>
            <person name="Tapia R."/>
            <person name="Han C."/>
            <person name="Goodwin L."/>
            <person name="Pitluck S."/>
            <person name="Liolios K."/>
            <person name="Pagani I."/>
            <person name="Ivanova N."/>
            <person name="Ovchinikova G."/>
            <person name="Pati A."/>
            <person name="Chen A."/>
            <person name="Palaniappan K."/>
            <person name="Land M."/>
            <person name="Hauser L."/>
            <person name="Jeffries C.D."/>
            <person name="Detter J.C."/>
            <person name="Brambilla E.M."/>
            <person name="Rohde M."/>
            <person name="Spring S."/>
            <person name="Goker M."/>
            <person name="Woyke T."/>
            <person name="Bristow J."/>
            <person name="Eisen J.A."/>
            <person name="Markowitz V."/>
            <person name="Hugenholtz P."/>
            <person name="Kyrpides N.C."/>
            <person name="Klenk H.P."/>
            <person name="Mavromatis K."/>
        </authorList>
    </citation>
    <scope>NUCLEOTIDE SEQUENCE [LARGE SCALE GENOMIC DNA]</scope>
    <source>
        <strain evidence="12">ATCC 700847 / DSM 10411 / MH2</strain>
    </source>
</reference>
<sequence>MISLNRRDFLKLSSLVGGGLLFFRPSAKAGLYTPHYEKPKGEIKYYPNICSFCSTACDIKVRTRVDGKFKKPQKIDGNPNSTLNRGRICARGQSGIRTVYNPDRIKYPLIRVEGSKRGEWKFRKATWKEVEEYIRKKVQEHNIQPHEFAIFAGQRACAYERLGAFAFLASIGSPNMIGSPMQQCVMAEHAGANATVGTMTSHDEILVDMDNTKVMLVVGSNAALTGISVSRAVRFAQGKRNGMKVIVVDPRMSETASKADKWIPAKPGTNMPFLMAVLRLIIKNEWYEEEFLRRHTTAPFLVFDNNGTPEAFGQNANPEALPFAEKYYVYDEFSGEVVEVEGFTNDNIGNKKIKPALFAPKGLTFQGKPAKTAFDYLWEAVKDATPEWAAKLCDIPAKDIEETAEMLGTIKPANVYLGWMDGRYEDVVQARKAAAIINVLIGGVDRLGGWIYTPELREGMERFHKAYESGQLKNPMNLLMATAMAPGLLGMTGKLEGMMYSGKFPMFRGYPHFSRAYFDYRAKKEGKKGIPFSLFTNAGFQEAVEGKLTWNGKPYQIKFAYIYSTNPLKDYYGYKSWVKTFTNPNLKLVVVDEILPSDMAAFADVILPDKTYLEKYSSIMPDGPNSDMAIRMRFPSVSQIGDVKGGDEVFCILSNAIAGKRGGDYFSASMIISQFTGWDMKTVSKEYALAWRGKKPLYKANRDIALSEVSKKLGMTSKQLEKALEEKGVLILKKKEELMEEAGMPYKLPVPTFSGRVEIYSTLFAHFNHAYGVDPHWDPILKFIPFEYKKGAGLDYKPTGNEFFFAFGKVPEMTYLTTADNPLLHALVERHKEENYGFWMNPKSAARLGLKEGDKIEVENTVSGQKVKSFVHITEGIREDTVYVMSDFGFQNKKLTYASGKGVDLGRLIPYRLGPVTASAMSCQFTVKIRKI</sequence>
<dbReference type="InterPro" id="IPR006657">
    <property type="entry name" value="MoPterin_dinucl-bd_dom"/>
</dbReference>
<dbReference type="InterPro" id="IPR009010">
    <property type="entry name" value="Asp_de-COase-like_dom_sf"/>
</dbReference>
<dbReference type="InterPro" id="IPR006656">
    <property type="entry name" value="Mopterin_OxRdtase"/>
</dbReference>
<dbReference type="Pfam" id="PF00384">
    <property type="entry name" value="Molybdopterin"/>
    <property type="match status" value="1"/>
</dbReference>
<feature type="domain" description="4Fe-4S Mo/W bis-MGD-type" evidence="10">
    <location>
        <begin position="43"/>
        <end position="103"/>
    </location>
</feature>
<keyword evidence="8" id="KW-0408">Iron</keyword>
<keyword evidence="6" id="KW-0732">Signal</keyword>
<dbReference type="InterPro" id="IPR006311">
    <property type="entry name" value="TAT_signal"/>
</dbReference>
<comment type="cofactor">
    <cofactor evidence="1">
        <name>[4Fe-4S] cluster</name>
        <dbReference type="ChEBI" id="CHEBI:49883"/>
    </cofactor>
</comment>
<keyword evidence="3" id="KW-0004">4Fe-4S</keyword>
<gene>
    <name evidence="11" type="ordered locus">Hipma_0433</name>
</gene>
<evidence type="ECO:0000256" key="9">
    <source>
        <dbReference type="ARBA" id="ARBA00023014"/>
    </source>
</evidence>
<dbReference type="CDD" id="cd02778">
    <property type="entry name" value="MopB_CT_Thiosulfate-R-like"/>
    <property type="match status" value="1"/>
</dbReference>
<dbReference type="STRING" id="760142.Hipma_0433"/>
<evidence type="ECO:0000256" key="5">
    <source>
        <dbReference type="ARBA" id="ARBA00022723"/>
    </source>
</evidence>
<comment type="similarity">
    <text evidence="2">Belongs to the prokaryotic molybdopterin-containing oxidoreductase family.</text>
</comment>
<dbReference type="Gene3D" id="3.40.228.10">
    <property type="entry name" value="Dimethylsulfoxide Reductase, domain 2"/>
    <property type="match status" value="1"/>
</dbReference>
<evidence type="ECO:0000256" key="4">
    <source>
        <dbReference type="ARBA" id="ARBA00022505"/>
    </source>
</evidence>
<dbReference type="Pfam" id="PF01568">
    <property type="entry name" value="Molydop_binding"/>
    <property type="match status" value="1"/>
</dbReference>
<dbReference type="Gene3D" id="3.40.50.740">
    <property type="match status" value="1"/>
</dbReference>
<evidence type="ECO:0000256" key="3">
    <source>
        <dbReference type="ARBA" id="ARBA00022485"/>
    </source>
</evidence>
<dbReference type="PANTHER" id="PTHR43742:SF9">
    <property type="entry name" value="TETRATHIONATE REDUCTASE SUBUNIT A"/>
    <property type="match status" value="1"/>
</dbReference>
<keyword evidence="12" id="KW-1185">Reference proteome</keyword>
<dbReference type="InterPro" id="IPR050612">
    <property type="entry name" value="Prok_Mopterin_Oxidored"/>
</dbReference>
<keyword evidence="9" id="KW-0411">Iron-sulfur</keyword>
<dbReference type="Gene3D" id="2.40.40.20">
    <property type="match status" value="1"/>
</dbReference>
<dbReference type="Pfam" id="PF04879">
    <property type="entry name" value="Molybdop_Fe4S4"/>
    <property type="match status" value="1"/>
</dbReference>
<dbReference type="Gene3D" id="3.30.200.210">
    <property type="match status" value="1"/>
</dbReference>
<evidence type="ECO:0000256" key="1">
    <source>
        <dbReference type="ARBA" id="ARBA00001966"/>
    </source>
</evidence>
<dbReference type="HOGENOM" id="CLU_000422_13_3_7"/>
<dbReference type="OrthoDB" id="9757870at2"/>
<evidence type="ECO:0000256" key="8">
    <source>
        <dbReference type="ARBA" id="ARBA00023004"/>
    </source>
</evidence>
<dbReference type="SUPFAM" id="SSF50692">
    <property type="entry name" value="ADC-like"/>
    <property type="match status" value="1"/>
</dbReference>
<dbReference type="KEGG" id="hmr:Hipma_0433"/>
<dbReference type="PANTHER" id="PTHR43742">
    <property type="entry name" value="TRIMETHYLAMINE-N-OXIDE REDUCTASE"/>
    <property type="match status" value="1"/>
</dbReference>
<dbReference type="PROSITE" id="PS51669">
    <property type="entry name" value="4FE4S_MOW_BIS_MGD"/>
    <property type="match status" value="1"/>
</dbReference>
<dbReference type="AlphaFoldDB" id="F2LU06"/>
<dbReference type="GO" id="GO:0046872">
    <property type="term" value="F:metal ion binding"/>
    <property type="evidence" value="ECO:0007669"/>
    <property type="project" value="UniProtKB-KW"/>
</dbReference>
<reference evidence="12" key="2">
    <citation type="submission" date="2011-03" db="EMBL/GenBank/DDBJ databases">
        <title>The complete genome of Hippea maritima DSM 10411.</title>
        <authorList>
            <consortium name="US DOE Joint Genome Institute (JGI-PGF)"/>
            <person name="Lucas S."/>
            <person name="Copeland A."/>
            <person name="Lapidus A."/>
            <person name="Bruce D."/>
            <person name="Goodwin L."/>
            <person name="Pitluck S."/>
            <person name="Peters L."/>
            <person name="Kyrpides N."/>
            <person name="Mavromatis K."/>
            <person name="Pagani I."/>
            <person name="Ivanova N."/>
            <person name="Mikhailova N."/>
            <person name="Lu M."/>
            <person name="Detter J.C."/>
            <person name="Tapia R."/>
            <person name="Han C."/>
            <person name="Land M."/>
            <person name="Hauser L."/>
            <person name="Markowitz V."/>
            <person name="Cheng J.-F."/>
            <person name="Hugenholtz P."/>
            <person name="Woyke T."/>
            <person name="Wu D."/>
            <person name="Spring S."/>
            <person name="Schroeder M."/>
            <person name="Brambilla E."/>
            <person name="Klenk H.-P."/>
            <person name="Eisen J.A."/>
        </authorList>
    </citation>
    <scope>NUCLEOTIDE SEQUENCE [LARGE SCALE GENOMIC DNA]</scope>
    <source>
        <strain evidence="12">ATCC 700847 / DSM 10411 / MH2</strain>
    </source>
</reference>
<organism evidence="11 12">
    <name type="scientific">Hippea maritima (strain ATCC 700847 / DSM 10411 / MH2)</name>
    <dbReference type="NCBI Taxonomy" id="760142"/>
    <lineage>
        <taxon>Bacteria</taxon>
        <taxon>Pseudomonadati</taxon>
        <taxon>Campylobacterota</taxon>
        <taxon>Desulfurellia</taxon>
        <taxon>Desulfurellales</taxon>
        <taxon>Hippeaceae</taxon>
        <taxon>Hippea</taxon>
    </lineage>
</organism>
<dbReference type="SUPFAM" id="SSF53706">
    <property type="entry name" value="Formate dehydrogenase/DMSO reductase, domains 1-3"/>
    <property type="match status" value="1"/>
</dbReference>
<dbReference type="GO" id="GO:0043546">
    <property type="term" value="F:molybdopterin cofactor binding"/>
    <property type="evidence" value="ECO:0007669"/>
    <property type="project" value="InterPro"/>
</dbReference>
<dbReference type="PROSITE" id="PS00551">
    <property type="entry name" value="MOLYBDOPTERIN_PROK_1"/>
    <property type="match status" value="1"/>
</dbReference>
<keyword evidence="7" id="KW-0560">Oxidoreductase</keyword>
<dbReference type="FunCoup" id="F2LU06">
    <property type="interactions" value="204"/>
</dbReference>
<evidence type="ECO:0000313" key="11">
    <source>
        <dbReference type="EMBL" id="AEA33405.1"/>
    </source>
</evidence>
<dbReference type="InParanoid" id="F2LU06"/>
<dbReference type="GO" id="GO:0016491">
    <property type="term" value="F:oxidoreductase activity"/>
    <property type="evidence" value="ECO:0007669"/>
    <property type="project" value="UniProtKB-KW"/>
</dbReference>
<evidence type="ECO:0000259" key="10">
    <source>
        <dbReference type="PROSITE" id="PS51669"/>
    </source>
</evidence>
<dbReference type="EMBL" id="CP002606">
    <property type="protein sequence ID" value="AEA33405.1"/>
    <property type="molecule type" value="Genomic_DNA"/>
</dbReference>
<dbReference type="SMART" id="SM00926">
    <property type="entry name" value="Molybdop_Fe4S4"/>
    <property type="match status" value="1"/>
</dbReference>
<dbReference type="PROSITE" id="PS51318">
    <property type="entry name" value="TAT"/>
    <property type="match status" value="1"/>
</dbReference>
<dbReference type="eggNOG" id="COG0243">
    <property type="taxonomic scope" value="Bacteria"/>
</dbReference>
<keyword evidence="4" id="KW-0500">Molybdenum</keyword>
<dbReference type="GO" id="GO:0051539">
    <property type="term" value="F:4 iron, 4 sulfur cluster binding"/>
    <property type="evidence" value="ECO:0007669"/>
    <property type="project" value="UniProtKB-KW"/>
</dbReference>
<accession>F2LU06</accession>